<name>A0A2N5J4P9_9BIFI</name>
<dbReference type="EMBL" id="NMWT01000008">
    <property type="protein sequence ID" value="PLS29181.1"/>
    <property type="molecule type" value="Genomic_DNA"/>
</dbReference>
<proteinExistence type="predicted"/>
<protein>
    <submittedName>
        <fullName evidence="3">ATPase</fullName>
    </submittedName>
</protein>
<feature type="domain" description="ATPase dynein-related AAA" evidence="2">
    <location>
        <begin position="58"/>
        <end position="249"/>
    </location>
</feature>
<dbReference type="Gene3D" id="3.40.50.300">
    <property type="entry name" value="P-loop containing nucleotide triphosphate hydrolases"/>
    <property type="match status" value="1"/>
</dbReference>
<dbReference type="SUPFAM" id="SSF52540">
    <property type="entry name" value="P-loop containing nucleoside triphosphate hydrolases"/>
    <property type="match status" value="1"/>
</dbReference>
<organism evidence="3 4">
    <name type="scientific">Bifidobacterium parmae</name>
    <dbReference type="NCBI Taxonomy" id="361854"/>
    <lineage>
        <taxon>Bacteria</taxon>
        <taxon>Bacillati</taxon>
        <taxon>Actinomycetota</taxon>
        <taxon>Actinomycetes</taxon>
        <taxon>Bifidobacteriales</taxon>
        <taxon>Bifidobacteriaceae</taxon>
        <taxon>Bifidobacterium</taxon>
    </lineage>
</organism>
<keyword evidence="4" id="KW-1185">Reference proteome</keyword>
<feature type="region of interest" description="Disordered" evidence="1">
    <location>
        <begin position="25"/>
        <end position="46"/>
    </location>
</feature>
<evidence type="ECO:0000256" key="1">
    <source>
        <dbReference type="SAM" id="MobiDB-lite"/>
    </source>
</evidence>
<feature type="region of interest" description="Disordered" evidence="1">
    <location>
        <begin position="372"/>
        <end position="421"/>
    </location>
</feature>
<feature type="compositionally biased region" description="Acidic residues" evidence="1">
    <location>
        <begin position="384"/>
        <end position="393"/>
    </location>
</feature>
<evidence type="ECO:0000313" key="3">
    <source>
        <dbReference type="EMBL" id="PLS29181.1"/>
    </source>
</evidence>
<reference evidence="3 4" key="1">
    <citation type="submission" date="2017-07" db="EMBL/GenBank/DDBJ databases">
        <title>Bifidobacterium novel species.</title>
        <authorList>
            <person name="Lugli G.A."/>
            <person name="Milani C."/>
            <person name="Duranti S."/>
            <person name="Mangifesta M."/>
        </authorList>
    </citation>
    <scope>NUCLEOTIDE SEQUENCE [LARGE SCALE GENOMIC DNA]</scope>
    <source>
        <strain evidence="3 4">77</strain>
    </source>
</reference>
<evidence type="ECO:0000313" key="4">
    <source>
        <dbReference type="Proteomes" id="UP000235034"/>
    </source>
</evidence>
<dbReference type="GO" id="GO:0005524">
    <property type="term" value="F:ATP binding"/>
    <property type="evidence" value="ECO:0007669"/>
    <property type="project" value="InterPro"/>
</dbReference>
<dbReference type="InterPro" id="IPR052934">
    <property type="entry name" value="Methyl-DNA_Rec/Restrict_Enz"/>
</dbReference>
<dbReference type="Proteomes" id="UP000235034">
    <property type="component" value="Unassembled WGS sequence"/>
</dbReference>
<dbReference type="GO" id="GO:0016887">
    <property type="term" value="F:ATP hydrolysis activity"/>
    <property type="evidence" value="ECO:0007669"/>
    <property type="project" value="InterPro"/>
</dbReference>
<dbReference type="PANTHER" id="PTHR37291">
    <property type="entry name" value="5-METHYLCYTOSINE-SPECIFIC RESTRICTION ENZYME B"/>
    <property type="match status" value="1"/>
</dbReference>
<dbReference type="InterPro" id="IPR011704">
    <property type="entry name" value="ATPase_dyneun-rel_AAA"/>
</dbReference>
<dbReference type="AlphaFoldDB" id="A0A2N5J4P9"/>
<dbReference type="InterPro" id="IPR027417">
    <property type="entry name" value="P-loop_NTPase"/>
</dbReference>
<gene>
    <name evidence="3" type="ORF">Uis4E_0759</name>
</gene>
<comment type="caution">
    <text evidence="3">The sequence shown here is derived from an EMBL/GenBank/DDBJ whole genome shotgun (WGS) entry which is preliminary data.</text>
</comment>
<evidence type="ECO:0000259" key="2">
    <source>
        <dbReference type="Pfam" id="PF07728"/>
    </source>
</evidence>
<sequence>MPNNISIDTWRTHRSALKNYRDFLSSSDSSDKAKPSSHSNKRQSVSTINPKCALNTIWYGAPGTGKSYKLNELLRNSFAGRYERVTFYADYLHSQFVGSYKPITVANTDTVKQETGAATHIEYRFRPGPFTRVLIQALNDPNNVYALVIEELNRAEAASVFGDVFQLLDRNKDGRSEYAISVSEDMREYLETDGEGPNYLTESGRTTLGKLTETDDCSQIVIPNNMYILATMNSADQGVFPLDTAFKRRWDFEYVDIDAGENATDKNGERVVKDKKWVTDYRHEINEHLLNAGVPEDKQMGPFFLGNANGSVFGDADFDKAMKNKVIMYLFEDAAKYQPDIVFDLDKIGTTKESLSLSKLFKAWDDKNYGIFKGLDTQPRPTDDTSDNDEDDHDNGQETGDSSEDAKSADSMDPQTENDPQ</sequence>
<dbReference type="Pfam" id="PF07728">
    <property type="entry name" value="AAA_5"/>
    <property type="match status" value="1"/>
</dbReference>
<dbReference type="PANTHER" id="PTHR37291:SF1">
    <property type="entry name" value="TYPE IV METHYL-DIRECTED RESTRICTION ENZYME ECOKMCRB SUBUNIT"/>
    <property type="match status" value="1"/>
</dbReference>
<accession>A0A2N5J4P9</accession>